<evidence type="ECO:0000259" key="9">
    <source>
        <dbReference type="PROSITE" id="PS50110"/>
    </source>
</evidence>
<dbReference type="PROSITE" id="PS50110">
    <property type="entry name" value="RESPONSE_REGULATORY"/>
    <property type="match status" value="1"/>
</dbReference>
<evidence type="ECO:0000259" key="8">
    <source>
        <dbReference type="PROSITE" id="PS50109"/>
    </source>
</evidence>
<evidence type="ECO:0000256" key="3">
    <source>
        <dbReference type="ARBA" id="ARBA00022553"/>
    </source>
</evidence>
<comment type="caution">
    <text evidence="10">The sequence shown here is derived from an EMBL/GenBank/DDBJ whole genome shotgun (WGS) entry which is preliminary data.</text>
</comment>
<dbReference type="InterPro" id="IPR035965">
    <property type="entry name" value="PAS-like_dom_sf"/>
</dbReference>
<dbReference type="InterPro" id="IPR013656">
    <property type="entry name" value="PAS_4"/>
</dbReference>
<dbReference type="GO" id="GO:0000155">
    <property type="term" value="F:phosphorelay sensor kinase activity"/>
    <property type="evidence" value="ECO:0007669"/>
    <property type="project" value="InterPro"/>
</dbReference>
<dbReference type="Pfam" id="PF00512">
    <property type="entry name" value="HisKA"/>
    <property type="match status" value="1"/>
</dbReference>
<dbReference type="InterPro" id="IPR003594">
    <property type="entry name" value="HATPase_dom"/>
</dbReference>
<keyword evidence="11" id="KW-1185">Reference proteome</keyword>
<dbReference type="Gene3D" id="3.40.50.2300">
    <property type="match status" value="1"/>
</dbReference>
<evidence type="ECO:0000313" key="11">
    <source>
        <dbReference type="Proteomes" id="UP000245680"/>
    </source>
</evidence>
<accession>A0A2V2LGC6</accession>
<evidence type="ECO:0000256" key="1">
    <source>
        <dbReference type="ARBA" id="ARBA00000085"/>
    </source>
</evidence>
<keyword evidence="4" id="KW-0808">Transferase</keyword>
<dbReference type="SMART" id="SM00387">
    <property type="entry name" value="HATPase_c"/>
    <property type="match status" value="1"/>
</dbReference>
<dbReference type="SUPFAM" id="SSF47384">
    <property type="entry name" value="Homodimeric domain of signal transducing histidine kinase"/>
    <property type="match status" value="1"/>
</dbReference>
<dbReference type="Gene3D" id="1.10.287.130">
    <property type="match status" value="1"/>
</dbReference>
<feature type="region of interest" description="Disordered" evidence="7">
    <location>
        <begin position="640"/>
        <end position="660"/>
    </location>
</feature>
<dbReference type="SUPFAM" id="SSF52172">
    <property type="entry name" value="CheY-like"/>
    <property type="match status" value="1"/>
</dbReference>
<dbReference type="PANTHER" id="PTHR43047">
    <property type="entry name" value="TWO-COMPONENT HISTIDINE PROTEIN KINASE"/>
    <property type="match status" value="1"/>
</dbReference>
<proteinExistence type="predicted"/>
<dbReference type="InterPro" id="IPR011006">
    <property type="entry name" value="CheY-like_superfamily"/>
</dbReference>
<dbReference type="Proteomes" id="UP000245680">
    <property type="component" value="Unassembled WGS sequence"/>
</dbReference>
<keyword evidence="5" id="KW-0418">Kinase</keyword>
<evidence type="ECO:0000256" key="5">
    <source>
        <dbReference type="ARBA" id="ARBA00022777"/>
    </source>
</evidence>
<dbReference type="PRINTS" id="PR00344">
    <property type="entry name" value="BCTRLSENSOR"/>
</dbReference>
<dbReference type="Gene3D" id="3.30.450.20">
    <property type="entry name" value="PAS domain"/>
    <property type="match status" value="1"/>
</dbReference>
<dbReference type="CDD" id="cd17546">
    <property type="entry name" value="REC_hyHK_CKI1_RcsC-like"/>
    <property type="match status" value="1"/>
</dbReference>
<comment type="catalytic activity">
    <reaction evidence="1">
        <text>ATP + protein L-histidine = ADP + protein N-phospho-L-histidine.</text>
        <dbReference type="EC" id="2.7.13.3"/>
    </reaction>
</comment>
<feature type="modified residue" description="4-aspartylphosphate" evidence="6">
    <location>
        <position position="573"/>
    </location>
</feature>
<dbReference type="AlphaFoldDB" id="A0A2V2LGC6"/>
<sequence>MPEGLDPTLQQALELDFSPVVVLTREGMPLFANRPFRETPRFACIMASLQDKVGLELIQRGLRTTTPVPARLALLDSANTVKCTVGRMTMPDGTGAVLLRMLPEGDSTRFAELTRRMHQIESEIARRIRSEHEARLMFEHMSDGVALISGTGYFLRANPSLKRLLSHFDKSIVGQCLTDVIDLGVMQEKMERSGSLKSWLSSIRNLTFEATVAGEDATLHPVEINLTRADAAGQDVVLMVLRDLSETRRFAEASARAEVLEKACLRAEAGERARTRFLGVLSHEMRTPISAIIATAELLSADDTLSEEQAKLIAMIELSAENALDQVSNVLEIVRTENRHELGPKAEYVLANVVQDVIRQIDPIAWKRGTRILFSHSGPRDQRVMGYPPLIFRIVQNLLSNAVKFAPGGEVTVSLSETPSIGRSSFELQVEDNGCGIEPNRLSNIFDTFETGAQYENIREGAGLGLAIVKRAVDELEGRIDVSSELGRGTRFRVSFRQESAPRRNLAVPKANRKDTGDAPQPLSVLVVDDQDLNREILGKTLTKLGMEVFEARDGSEGLTMAVEKRPDLVLMDLHMPTMSGFDAVREIRKLTARGDLFIIGVTANLSEDTEAQCREADMNGVLEKPIRKQQLLEILRALEPKGTQKEDPKGISGRRVDKT</sequence>
<dbReference type="InterPro" id="IPR004358">
    <property type="entry name" value="Sig_transdc_His_kin-like_C"/>
</dbReference>
<feature type="domain" description="Histidine kinase" evidence="8">
    <location>
        <begin position="280"/>
        <end position="500"/>
    </location>
</feature>
<dbReference type="Gene3D" id="3.30.565.10">
    <property type="entry name" value="Histidine kinase-like ATPase, C-terminal domain"/>
    <property type="match status" value="1"/>
</dbReference>
<dbReference type="CDD" id="cd00082">
    <property type="entry name" value="HisKA"/>
    <property type="match status" value="1"/>
</dbReference>
<evidence type="ECO:0000256" key="6">
    <source>
        <dbReference type="PROSITE-ProRule" id="PRU00169"/>
    </source>
</evidence>
<organism evidence="10 11">
    <name type="scientific">Meridianimarinicoccus roseus</name>
    <dbReference type="NCBI Taxonomy" id="2072018"/>
    <lineage>
        <taxon>Bacteria</taxon>
        <taxon>Pseudomonadati</taxon>
        <taxon>Pseudomonadota</taxon>
        <taxon>Alphaproteobacteria</taxon>
        <taxon>Rhodobacterales</taxon>
        <taxon>Paracoccaceae</taxon>
        <taxon>Meridianimarinicoccus</taxon>
    </lineage>
</organism>
<dbReference type="InterPro" id="IPR005467">
    <property type="entry name" value="His_kinase_dom"/>
</dbReference>
<dbReference type="InterPro" id="IPR001789">
    <property type="entry name" value="Sig_transdc_resp-reg_receiver"/>
</dbReference>
<dbReference type="EC" id="2.7.13.3" evidence="2"/>
<dbReference type="SMART" id="SM00448">
    <property type="entry name" value="REC"/>
    <property type="match status" value="1"/>
</dbReference>
<dbReference type="PROSITE" id="PS50109">
    <property type="entry name" value="HIS_KIN"/>
    <property type="match status" value="1"/>
</dbReference>
<dbReference type="OrthoDB" id="9801651at2"/>
<feature type="domain" description="Response regulatory" evidence="9">
    <location>
        <begin position="524"/>
        <end position="640"/>
    </location>
</feature>
<dbReference type="EMBL" id="QGKU01000033">
    <property type="protein sequence ID" value="PWR02554.1"/>
    <property type="molecule type" value="Genomic_DNA"/>
</dbReference>
<dbReference type="Pfam" id="PF00072">
    <property type="entry name" value="Response_reg"/>
    <property type="match status" value="1"/>
</dbReference>
<dbReference type="InterPro" id="IPR036097">
    <property type="entry name" value="HisK_dim/P_sf"/>
</dbReference>
<dbReference type="Pfam" id="PF02518">
    <property type="entry name" value="HATPase_c"/>
    <property type="match status" value="1"/>
</dbReference>
<gene>
    <name evidence="10" type="ORF">DKT77_10175</name>
</gene>
<dbReference type="InterPro" id="IPR036890">
    <property type="entry name" value="HATPase_C_sf"/>
</dbReference>
<evidence type="ECO:0000256" key="2">
    <source>
        <dbReference type="ARBA" id="ARBA00012438"/>
    </source>
</evidence>
<protein>
    <recommendedName>
        <fullName evidence="2">histidine kinase</fullName>
        <ecNumber evidence="2">2.7.13.3</ecNumber>
    </recommendedName>
</protein>
<dbReference type="SUPFAM" id="SSF55874">
    <property type="entry name" value="ATPase domain of HSP90 chaperone/DNA topoisomerase II/histidine kinase"/>
    <property type="match status" value="1"/>
</dbReference>
<evidence type="ECO:0000313" key="10">
    <source>
        <dbReference type="EMBL" id="PWR02554.1"/>
    </source>
</evidence>
<dbReference type="InterPro" id="IPR003661">
    <property type="entry name" value="HisK_dim/P_dom"/>
</dbReference>
<evidence type="ECO:0000256" key="4">
    <source>
        <dbReference type="ARBA" id="ARBA00022679"/>
    </source>
</evidence>
<evidence type="ECO:0000256" key="7">
    <source>
        <dbReference type="SAM" id="MobiDB-lite"/>
    </source>
</evidence>
<dbReference type="SMART" id="SM00388">
    <property type="entry name" value="HisKA"/>
    <property type="match status" value="1"/>
</dbReference>
<name>A0A2V2LGC6_9RHOB</name>
<keyword evidence="3 6" id="KW-0597">Phosphoprotein</keyword>
<dbReference type="Pfam" id="PF08448">
    <property type="entry name" value="PAS_4"/>
    <property type="match status" value="1"/>
</dbReference>
<reference evidence="10 11" key="1">
    <citation type="submission" date="2018-05" db="EMBL/GenBank/DDBJ databases">
        <title>Rhodobacteraceae gen. nov., sp. nov. isolated from sea water.</title>
        <authorList>
            <person name="Ren Y."/>
        </authorList>
    </citation>
    <scope>NUCLEOTIDE SEQUENCE [LARGE SCALE GENOMIC DNA]</scope>
    <source>
        <strain evidence="10 11">TG-679</strain>
    </source>
</reference>
<dbReference type="SUPFAM" id="SSF55785">
    <property type="entry name" value="PYP-like sensor domain (PAS domain)"/>
    <property type="match status" value="1"/>
</dbReference>